<dbReference type="EMBL" id="MLFT02000003">
    <property type="protein sequence ID" value="PHT51564.1"/>
    <property type="molecule type" value="Genomic_DNA"/>
</dbReference>
<dbReference type="Gene3D" id="3.20.19.10">
    <property type="entry name" value="Aconitase, domain 4"/>
    <property type="match status" value="1"/>
</dbReference>
<evidence type="ECO:0000256" key="1">
    <source>
        <dbReference type="SAM" id="Phobius"/>
    </source>
</evidence>
<dbReference type="GO" id="GO:0016836">
    <property type="term" value="F:hydro-lyase activity"/>
    <property type="evidence" value="ECO:0007669"/>
    <property type="project" value="UniProtKB-ARBA"/>
</dbReference>
<keyword evidence="4" id="KW-1185">Reference proteome</keyword>
<feature type="domain" description="Aconitase A/isopropylmalate dehydratase small subunit swivel" evidence="2">
    <location>
        <begin position="89"/>
        <end position="163"/>
    </location>
</feature>
<keyword evidence="1" id="KW-1133">Transmembrane helix</keyword>
<gene>
    <name evidence="3" type="ORF">CQW23_06026</name>
</gene>
<dbReference type="InterPro" id="IPR000573">
    <property type="entry name" value="AconitaseA/IPMdHydase_ssu_swvl"/>
</dbReference>
<dbReference type="Proteomes" id="UP000224567">
    <property type="component" value="Unassembled WGS sequence"/>
</dbReference>
<dbReference type="Gene3D" id="6.10.190.10">
    <property type="match status" value="1"/>
</dbReference>
<dbReference type="GO" id="GO:0043436">
    <property type="term" value="P:oxoacid metabolic process"/>
    <property type="evidence" value="ECO:0007669"/>
    <property type="project" value="UniProtKB-ARBA"/>
</dbReference>
<reference evidence="4" key="2">
    <citation type="journal article" date="2017" name="J. Anim. Genet.">
        <title>Multiple reference genome sequences of hot pepper reveal the massive evolution of plant disease resistance genes by retroduplication.</title>
        <authorList>
            <person name="Kim S."/>
            <person name="Park J."/>
            <person name="Yeom S.-I."/>
            <person name="Kim Y.-M."/>
            <person name="Seo E."/>
            <person name="Kim K.-T."/>
            <person name="Kim M.-S."/>
            <person name="Lee J.M."/>
            <person name="Cheong K."/>
            <person name="Shin H.-S."/>
            <person name="Kim S.-B."/>
            <person name="Han K."/>
            <person name="Lee J."/>
            <person name="Park M."/>
            <person name="Lee H.-A."/>
            <person name="Lee H.-Y."/>
            <person name="Lee Y."/>
            <person name="Oh S."/>
            <person name="Lee J.H."/>
            <person name="Choi E."/>
            <person name="Choi E."/>
            <person name="Lee S.E."/>
            <person name="Jeon J."/>
            <person name="Kim H."/>
            <person name="Choi G."/>
            <person name="Song H."/>
            <person name="Lee J."/>
            <person name="Lee S.-C."/>
            <person name="Kwon J.-K."/>
            <person name="Lee H.-Y."/>
            <person name="Koo N."/>
            <person name="Hong Y."/>
            <person name="Kim R.W."/>
            <person name="Kang W.-H."/>
            <person name="Huh J.H."/>
            <person name="Kang B.-C."/>
            <person name="Yang T.-J."/>
            <person name="Lee Y.-H."/>
            <person name="Bennetzen J.L."/>
            <person name="Choi D."/>
        </authorList>
    </citation>
    <scope>NUCLEOTIDE SEQUENCE [LARGE SCALE GENOMIC DNA]</scope>
    <source>
        <strain evidence="4">cv. PBC81</strain>
    </source>
</reference>
<evidence type="ECO:0000313" key="3">
    <source>
        <dbReference type="EMBL" id="PHT51564.1"/>
    </source>
</evidence>
<name>A0A2G2X245_CAPBA</name>
<evidence type="ECO:0000313" key="4">
    <source>
        <dbReference type="Proteomes" id="UP000224567"/>
    </source>
</evidence>
<dbReference type="PANTHER" id="PTHR11670">
    <property type="entry name" value="ACONITASE/IRON-RESPONSIVE ELEMENT FAMILY MEMBER"/>
    <property type="match status" value="1"/>
</dbReference>
<comment type="caution">
    <text evidence="3">The sequence shown here is derived from an EMBL/GenBank/DDBJ whole genome shotgun (WGS) entry which is preliminary data.</text>
</comment>
<dbReference type="OrthoDB" id="2224430at2759"/>
<dbReference type="SUPFAM" id="SSF52016">
    <property type="entry name" value="LeuD/IlvD-like"/>
    <property type="match status" value="1"/>
</dbReference>
<feature type="transmembrane region" description="Helical" evidence="1">
    <location>
        <begin position="122"/>
        <end position="141"/>
    </location>
</feature>
<dbReference type="STRING" id="33114.A0A2G2X245"/>
<reference evidence="3 4" key="1">
    <citation type="journal article" date="2017" name="Genome Biol.">
        <title>New reference genome sequences of hot pepper reveal the massive evolution of plant disease-resistance genes by retroduplication.</title>
        <authorList>
            <person name="Kim S."/>
            <person name="Park J."/>
            <person name="Yeom S.I."/>
            <person name="Kim Y.M."/>
            <person name="Seo E."/>
            <person name="Kim K.T."/>
            <person name="Kim M.S."/>
            <person name="Lee J.M."/>
            <person name="Cheong K."/>
            <person name="Shin H.S."/>
            <person name="Kim S.B."/>
            <person name="Han K."/>
            <person name="Lee J."/>
            <person name="Park M."/>
            <person name="Lee H.A."/>
            <person name="Lee H.Y."/>
            <person name="Lee Y."/>
            <person name="Oh S."/>
            <person name="Lee J.H."/>
            <person name="Choi E."/>
            <person name="Choi E."/>
            <person name="Lee S.E."/>
            <person name="Jeon J."/>
            <person name="Kim H."/>
            <person name="Choi G."/>
            <person name="Song H."/>
            <person name="Lee J."/>
            <person name="Lee S.C."/>
            <person name="Kwon J.K."/>
            <person name="Lee H.Y."/>
            <person name="Koo N."/>
            <person name="Hong Y."/>
            <person name="Kim R.W."/>
            <person name="Kang W.H."/>
            <person name="Huh J.H."/>
            <person name="Kang B.C."/>
            <person name="Yang T.J."/>
            <person name="Lee Y.H."/>
            <person name="Bennetzen J.L."/>
            <person name="Choi D."/>
        </authorList>
    </citation>
    <scope>NUCLEOTIDE SEQUENCE [LARGE SCALE GENOMIC DNA]</scope>
    <source>
        <strain evidence="4">cv. PBC81</strain>
    </source>
</reference>
<sequence>MWNQLSVPAAKLYSWDPSSTYIHEPPYFKDMNVAPPGPHGVKDTYCLLNIGDSITTYHISPEVSTKIALLLSTLMSEVLIAGTSTHMVAIVKYKSAGQDTIILAEAEYGSGSSQDWAAQGPMLLVGFSLLFEFVLIGIFLFPFERNHRSNLVGMGIVPLCFKASEDADSLGLTGHERFTIDLPGKISEIRPEQDVTVELAYFNHSGILPSSVLAARVIFEHLIYIPAVGSVDRMDAQHDIERMAAQQEKARLAALAAAQVHQ</sequence>
<organism evidence="3 4">
    <name type="scientific">Capsicum baccatum</name>
    <name type="common">Peruvian pepper</name>
    <dbReference type="NCBI Taxonomy" id="33114"/>
    <lineage>
        <taxon>Eukaryota</taxon>
        <taxon>Viridiplantae</taxon>
        <taxon>Streptophyta</taxon>
        <taxon>Embryophyta</taxon>
        <taxon>Tracheophyta</taxon>
        <taxon>Spermatophyta</taxon>
        <taxon>Magnoliopsida</taxon>
        <taxon>eudicotyledons</taxon>
        <taxon>Gunneridae</taxon>
        <taxon>Pentapetalae</taxon>
        <taxon>asterids</taxon>
        <taxon>lamiids</taxon>
        <taxon>Solanales</taxon>
        <taxon>Solanaceae</taxon>
        <taxon>Solanoideae</taxon>
        <taxon>Capsiceae</taxon>
        <taxon>Capsicum</taxon>
    </lineage>
</organism>
<keyword evidence="1" id="KW-0812">Transmembrane</keyword>
<proteinExistence type="predicted"/>
<dbReference type="InterPro" id="IPR015928">
    <property type="entry name" value="Aconitase/3IPM_dehydase_swvl"/>
</dbReference>
<protein>
    <submittedName>
        <fullName evidence="3">Aconitate hydratase</fullName>
    </submittedName>
</protein>
<keyword evidence="1" id="KW-0472">Membrane</keyword>
<dbReference type="InterPro" id="IPR006249">
    <property type="entry name" value="Aconitase/IRP2"/>
</dbReference>
<dbReference type="Pfam" id="PF00694">
    <property type="entry name" value="Aconitase_C"/>
    <property type="match status" value="1"/>
</dbReference>
<dbReference type="AlphaFoldDB" id="A0A2G2X245"/>
<evidence type="ECO:0000259" key="2">
    <source>
        <dbReference type="Pfam" id="PF00694"/>
    </source>
</evidence>
<accession>A0A2G2X245</accession>